<evidence type="ECO:0000313" key="16">
    <source>
        <dbReference type="EMBL" id="KZC12579.1"/>
    </source>
</evidence>
<dbReference type="SUPFAM" id="SSF48264">
    <property type="entry name" value="Cytochrome P450"/>
    <property type="match status" value="1"/>
</dbReference>
<dbReference type="GO" id="GO:0016705">
    <property type="term" value="F:oxidoreductase activity, acting on paired donors, with incorporation or reduction of molecular oxygen"/>
    <property type="evidence" value="ECO:0007669"/>
    <property type="project" value="InterPro"/>
</dbReference>
<keyword evidence="11 14" id="KW-0503">Monooxygenase</keyword>
<organism evidence="16 17">
    <name type="scientific">Dufourea novaeangliae</name>
    <name type="common">Sweat bee</name>
    <dbReference type="NCBI Taxonomy" id="178035"/>
    <lineage>
        <taxon>Eukaryota</taxon>
        <taxon>Metazoa</taxon>
        <taxon>Ecdysozoa</taxon>
        <taxon>Arthropoda</taxon>
        <taxon>Hexapoda</taxon>
        <taxon>Insecta</taxon>
        <taxon>Pterygota</taxon>
        <taxon>Neoptera</taxon>
        <taxon>Endopterygota</taxon>
        <taxon>Hymenoptera</taxon>
        <taxon>Apocrita</taxon>
        <taxon>Aculeata</taxon>
        <taxon>Apoidea</taxon>
        <taxon>Anthophila</taxon>
        <taxon>Halictidae</taxon>
        <taxon>Rophitinae</taxon>
        <taxon>Dufourea</taxon>
    </lineage>
</organism>
<evidence type="ECO:0000256" key="2">
    <source>
        <dbReference type="ARBA" id="ARBA00004174"/>
    </source>
</evidence>
<dbReference type="InterPro" id="IPR036396">
    <property type="entry name" value="Cyt_P450_sf"/>
</dbReference>
<evidence type="ECO:0000256" key="1">
    <source>
        <dbReference type="ARBA" id="ARBA00001971"/>
    </source>
</evidence>
<keyword evidence="15" id="KW-0732">Signal</keyword>
<evidence type="ECO:0000256" key="3">
    <source>
        <dbReference type="ARBA" id="ARBA00004406"/>
    </source>
</evidence>
<dbReference type="GO" id="GO:0020037">
    <property type="term" value="F:heme binding"/>
    <property type="evidence" value="ECO:0007669"/>
    <property type="project" value="InterPro"/>
</dbReference>
<dbReference type="InterPro" id="IPR001128">
    <property type="entry name" value="Cyt_P450"/>
</dbReference>
<keyword evidence="9 14" id="KW-0560">Oxidoreductase</keyword>
<keyword evidence="12" id="KW-0472">Membrane</keyword>
<dbReference type="PROSITE" id="PS00086">
    <property type="entry name" value="CYTOCHROME_P450"/>
    <property type="match status" value="1"/>
</dbReference>
<feature type="binding site" description="axial binding residue" evidence="13">
    <location>
        <position position="435"/>
    </location>
    <ligand>
        <name>heme</name>
        <dbReference type="ChEBI" id="CHEBI:30413"/>
    </ligand>
    <ligandPart>
        <name>Fe</name>
        <dbReference type="ChEBI" id="CHEBI:18248"/>
    </ligandPart>
</feature>
<keyword evidence="5 13" id="KW-0349">Heme</keyword>
<comment type="subcellular location">
    <subcellularLocation>
        <location evidence="3">Endoplasmic reticulum membrane</location>
        <topology evidence="3">Peripheral membrane protein</topology>
    </subcellularLocation>
    <subcellularLocation>
        <location evidence="2">Microsome membrane</location>
        <topology evidence="2">Peripheral membrane protein</topology>
    </subcellularLocation>
</comment>
<evidence type="ECO:0000256" key="8">
    <source>
        <dbReference type="ARBA" id="ARBA00022848"/>
    </source>
</evidence>
<dbReference type="InterPro" id="IPR050476">
    <property type="entry name" value="Insect_CytP450_Detox"/>
</dbReference>
<dbReference type="Gene3D" id="1.10.630.10">
    <property type="entry name" value="Cytochrome P450"/>
    <property type="match status" value="1"/>
</dbReference>
<evidence type="ECO:0000256" key="7">
    <source>
        <dbReference type="ARBA" id="ARBA00022824"/>
    </source>
</evidence>
<evidence type="ECO:0000313" key="17">
    <source>
        <dbReference type="Proteomes" id="UP000076502"/>
    </source>
</evidence>
<comment type="cofactor">
    <cofactor evidence="1 13">
        <name>heme</name>
        <dbReference type="ChEBI" id="CHEBI:30413"/>
    </cofactor>
</comment>
<gene>
    <name evidence="16" type="ORF">WN55_03332</name>
</gene>
<feature type="chain" id="PRO_5007599658" evidence="15">
    <location>
        <begin position="20"/>
        <end position="487"/>
    </location>
</feature>
<dbReference type="FunFam" id="1.10.630.10:FF:000182">
    <property type="entry name" value="Cytochrome P450 3A4"/>
    <property type="match status" value="1"/>
</dbReference>
<dbReference type="AlphaFoldDB" id="A0A154PL34"/>
<evidence type="ECO:0000256" key="4">
    <source>
        <dbReference type="ARBA" id="ARBA00010617"/>
    </source>
</evidence>
<comment type="similarity">
    <text evidence="4 14">Belongs to the cytochrome P450 family.</text>
</comment>
<dbReference type="InterPro" id="IPR002401">
    <property type="entry name" value="Cyt_P450_E_grp-I"/>
</dbReference>
<dbReference type="GO" id="GO:0004497">
    <property type="term" value="F:monooxygenase activity"/>
    <property type="evidence" value="ECO:0007669"/>
    <property type="project" value="UniProtKB-KW"/>
</dbReference>
<evidence type="ECO:0000256" key="10">
    <source>
        <dbReference type="ARBA" id="ARBA00023004"/>
    </source>
</evidence>
<keyword evidence="7" id="KW-0256">Endoplasmic reticulum</keyword>
<proteinExistence type="inferred from homology"/>
<dbReference type="InterPro" id="IPR017972">
    <property type="entry name" value="Cyt_P450_CS"/>
</dbReference>
<dbReference type="EMBL" id="KQ434954">
    <property type="protein sequence ID" value="KZC12579.1"/>
    <property type="molecule type" value="Genomic_DNA"/>
</dbReference>
<dbReference type="GO" id="GO:0005789">
    <property type="term" value="C:endoplasmic reticulum membrane"/>
    <property type="evidence" value="ECO:0007669"/>
    <property type="project" value="UniProtKB-SubCell"/>
</dbReference>
<dbReference type="PRINTS" id="PR00463">
    <property type="entry name" value="EP450I"/>
</dbReference>
<dbReference type="OrthoDB" id="2789670at2759"/>
<keyword evidence="17" id="KW-1185">Reference proteome</keyword>
<evidence type="ECO:0000256" key="12">
    <source>
        <dbReference type="ARBA" id="ARBA00023136"/>
    </source>
</evidence>
<feature type="non-terminal residue" evidence="16">
    <location>
        <position position="487"/>
    </location>
</feature>
<feature type="signal peptide" evidence="15">
    <location>
        <begin position="1"/>
        <end position="19"/>
    </location>
</feature>
<dbReference type="PRINTS" id="PR00385">
    <property type="entry name" value="P450"/>
</dbReference>
<dbReference type="GO" id="GO:0005506">
    <property type="term" value="F:iron ion binding"/>
    <property type="evidence" value="ECO:0007669"/>
    <property type="project" value="InterPro"/>
</dbReference>
<accession>A0A154PL34</accession>
<reference evidence="16 17" key="1">
    <citation type="submission" date="2015-07" db="EMBL/GenBank/DDBJ databases">
        <title>The genome of Dufourea novaeangliae.</title>
        <authorList>
            <person name="Pan H."/>
            <person name="Kapheim K."/>
        </authorList>
    </citation>
    <scope>NUCLEOTIDE SEQUENCE [LARGE SCALE GENOMIC DNA]</scope>
    <source>
        <strain evidence="16">0120121106</strain>
        <tissue evidence="16">Whole body</tissue>
    </source>
</reference>
<keyword evidence="6 13" id="KW-0479">Metal-binding</keyword>
<keyword evidence="10 13" id="KW-0408">Iron</keyword>
<dbReference type="PANTHER" id="PTHR24292">
    <property type="entry name" value="CYTOCHROME P450"/>
    <property type="match status" value="1"/>
</dbReference>
<name>A0A154PL34_DUFNO</name>
<evidence type="ECO:0000256" key="15">
    <source>
        <dbReference type="SAM" id="SignalP"/>
    </source>
</evidence>
<dbReference type="Pfam" id="PF00067">
    <property type="entry name" value="p450"/>
    <property type="match status" value="1"/>
</dbReference>
<sequence>LALLLLYVISVYTYWKRRGVPTADGFIPLFGHFLPIYSLRINMGTHFQKMYNDCKKHSMFGIYDILNPILVVREPRLVKTILQTNFSSFHENAWKLAPGVDPLLQKNPFFAEAEQWMAARKRLTYAFTSMRLKILFQAVAGVGKKFQDFLNRQLQTKDKYEVELQEFFGRFTAEAVANAGLGIEGYSFDDNPPPNSFQSLGRNTFDLSYVYAFLSNLVVFKPGINRLLRFRFVPKHVDNFFRRVVEDCLQMRRNAETTRNDFFQTMFDLAKTSGEEINMEDITAHSLSFFVDGFETSRITLSYVGYQLARHPDIQQKVRDEVRSAIAKHGGVLTFEAAKELTYMEQVISESQRMHSAVGILLKQCTEKFELVGSDGLRVCLQPGSVILISIDGLHKDPEHWQDPENFDPDRFSEDGKRSIEKMTFIPFGDGPRLCVGMRMAMVMIKYCLATFLDNYKIELSPKTELPLEMSVLFFLNKPAGGIWAQI</sequence>
<dbReference type="Proteomes" id="UP000076502">
    <property type="component" value="Unassembled WGS sequence"/>
</dbReference>
<evidence type="ECO:0000256" key="6">
    <source>
        <dbReference type="ARBA" id="ARBA00022723"/>
    </source>
</evidence>
<evidence type="ECO:0000256" key="14">
    <source>
        <dbReference type="RuleBase" id="RU000461"/>
    </source>
</evidence>
<evidence type="ECO:0000256" key="11">
    <source>
        <dbReference type="ARBA" id="ARBA00023033"/>
    </source>
</evidence>
<evidence type="ECO:0000256" key="13">
    <source>
        <dbReference type="PIRSR" id="PIRSR602401-1"/>
    </source>
</evidence>
<evidence type="ECO:0000256" key="9">
    <source>
        <dbReference type="ARBA" id="ARBA00023002"/>
    </source>
</evidence>
<dbReference type="STRING" id="178035.A0A154PL34"/>
<dbReference type="PANTHER" id="PTHR24292:SF104">
    <property type="entry name" value="CYTOCHROME P450 308A1-RELATED"/>
    <property type="match status" value="1"/>
</dbReference>
<keyword evidence="8" id="KW-0492">Microsome</keyword>
<evidence type="ECO:0000256" key="5">
    <source>
        <dbReference type="ARBA" id="ARBA00022617"/>
    </source>
</evidence>
<dbReference type="CDD" id="cd11056">
    <property type="entry name" value="CYP6-like"/>
    <property type="match status" value="1"/>
</dbReference>
<protein>
    <submittedName>
        <fullName evidence="16">Putative cytochrome P450 28d1</fullName>
    </submittedName>
</protein>
<feature type="non-terminal residue" evidence="16">
    <location>
        <position position="1"/>
    </location>
</feature>